<dbReference type="AlphaFoldDB" id="X1U855"/>
<organism evidence="6">
    <name type="scientific">marine sediment metagenome</name>
    <dbReference type="NCBI Taxonomy" id="412755"/>
    <lineage>
        <taxon>unclassified sequences</taxon>
        <taxon>metagenomes</taxon>
        <taxon>ecological metagenomes</taxon>
    </lineage>
</organism>
<dbReference type="SUPFAM" id="SSF52210">
    <property type="entry name" value="Succinyl-CoA synthetase domains"/>
    <property type="match status" value="2"/>
</dbReference>
<dbReference type="InterPro" id="IPR051538">
    <property type="entry name" value="Acyl-CoA_Synth/Transferase"/>
</dbReference>
<evidence type="ECO:0000259" key="5">
    <source>
        <dbReference type="Pfam" id="PF19045"/>
    </source>
</evidence>
<dbReference type="GO" id="GO:0005524">
    <property type="term" value="F:ATP binding"/>
    <property type="evidence" value="ECO:0007669"/>
    <property type="project" value="UniProtKB-KW"/>
</dbReference>
<dbReference type="InterPro" id="IPR043938">
    <property type="entry name" value="Ligase_CoA_dom"/>
</dbReference>
<keyword evidence="3" id="KW-0067">ATP-binding</keyword>
<gene>
    <name evidence="6" type="ORF">S12H4_49631</name>
</gene>
<keyword evidence="1" id="KW-0436">Ligase</keyword>
<dbReference type="GO" id="GO:0043758">
    <property type="term" value="F:acetate-CoA ligase (ADP-forming) activity"/>
    <property type="evidence" value="ECO:0007669"/>
    <property type="project" value="InterPro"/>
</dbReference>
<accession>X1U855</accession>
<evidence type="ECO:0000256" key="2">
    <source>
        <dbReference type="ARBA" id="ARBA00022741"/>
    </source>
</evidence>
<feature type="non-terminal residue" evidence="6">
    <location>
        <position position="247"/>
    </location>
</feature>
<feature type="non-terminal residue" evidence="6">
    <location>
        <position position="1"/>
    </location>
</feature>
<comment type="caution">
    <text evidence="6">The sequence shown here is derived from an EMBL/GenBank/DDBJ whole genome shotgun (WGS) entry which is preliminary data.</text>
</comment>
<dbReference type="Gene3D" id="3.40.50.261">
    <property type="entry name" value="Succinyl-CoA synthetase domains"/>
    <property type="match status" value="2"/>
</dbReference>
<evidence type="ECO:0008006" key="7">
    <source>
        <dbReference type="Google" id="ProtNLM"/>
    </source>
</evidence>
<dbReference type="EMBL" id="BARW01031157">
    <property type="protein sequence ID" value="GAJ13674.1"/>
    <property type="molecule type" value="Genomic_DNA"/>
</dbReference>
<dbReference type="InterPro" id="IPR032875">
    <property type="entry name" value="Succ_CoA_lig_flav_dom"/>
</dbReference>
<dbReference type="PANTHER" id="PTHR43334">
    <property type="entry name" value="ACETATE--COA LIGASE [ADP-FORMING]"/>
    <property type="match status" value="1"/>
</dbReference>
<evidence type="ECO:0000256" key="3">
    <source>
        <dbReference type="ARBA" id="ARBA00022840"/>
    </source>
</evidence>
<dbReference type="Pfam" id="PF19045">
    <property type="entry name" value="Ligase_CoA_2"/>
    <property type="match status" value="1"/>
</dbReference>
<evidence type="ECO:0000256" key="1">
    <source>
        <dbReference type="ARBA" id="ARBA00022598"/>
    </source>
</evidence>
<protein>
    <recommendedName>
        <fullName evidence="7">Succinyl-CoA synthetase-like flavodoxin domain-containing protein</fullName>
    </recommendedName>
</protein>
<dbReference type="Pfam" id="PF13607">
    <property type="entry name" value="Succ_CoA_lig"/>
    <property type="match status" value="1"/>
</dbReference>
<name>X1U855_9ZZZZ</name>
<reference evidence="6" key="1">
    <citation type="journal article" date="2014" name="Front. Microbiol.">
        <title>High frequency of phylogenetically diverse reductive dehalogenase-homologous genes in deep subseafloor sedimentary metagenomes.</title>
        <authorList>
            <person name="Kawai M."/>
            <person name="Futagami T."/>
            <person name="Toyoda A."/>
            <person name="Takaki Y."/>
            <person name="Nishi S."/>
            <person name="Hori S."/>
            <person name="Arai W."/>
            <person name="Tsubouchi T."/>
            <person name="Morono Y."/>
            <person name="Uchiyama I."/>
            <person name="Ito T."/>
            <person name="Fujiyama A."/>
            <person name="Inagaki F."/>
            <person name="Takami H."/>
        </authorList>
    </citation>
    <scope>NUCLEOTIDE SEQUENCE</scope>
    <source>
        <strain evidence="6">Expedition CK06-06</strain>
    </source>
</reference>
<evidence type="ECO:0000313" key="6">
    <source>
        <dbReference type="EMBL" id="GAJ13674.1"/>
    </source>
</evidence>
<evidence type="ECO:0000259" key="4">
    <source>
        <dbReference type="Pfam" id="PF13607"/>
    </source>
</evidence>
<dbReference type="InterPro" id="IPR016102">
    <property type="entry name" value="Succinyl-CoA_synth-like"/>
</dbReference>
<feature type="domain" description="Ligase-CoA" evidence="5">
    <location>
        <begin position="101"/>
        <end position="242"/>
    </location>
</feature>
<proteinExistence type="predicted"/>
<dbReference type="PANTHER" id="PTHR43334:SF1">
    <property type="entry name" value="3-HYDROXYPROPIONATE--COA LIGASE [ADP-FORMING]"/>
    <property type="match status" value="1"/>
</dbReference>
<sequence>LGSDPATKVIAGYLESIADGNAFVREAEQISHDKPILLIKAGGTSAGAKAASSHTGSIAGGETTYECVFERAGIIRCDSIESQFDFAWTFVNQPLPAGPSVAVITNAGGAGIMAADAIERQGLGFAKLSDETVSKLATGLPPTSNLHNPIDVLGDALADRYEFALDVVLDDPNVDIVLVLLTPQAMTESAATAEAVVRIAGRKKDKPILACFLGAGKVEEAVMILRDGKIPSYNSPERAVATIKVMA</sequence>
<feature type="domain" description="Succinyl-CoA synthetase-like flavodoxin" evidence="4">
    <location>
        <begin position="1"/>
        <end position="88"/>
    </location>
</feature>
<keyword evidence="2" id="KW-0547">Nucleotide-binding</keyword>